<protein>
    <submittedName>
        <fullName evidence="2">Uncharacterized protein</fullName>
    </submittedName>
</protein>
<dbReference type="EMBL" id="JAPFFF010000021">
    <property type="protein sequence ID" value="KAK8854251.1"/>
    <property type="molecule type" value="Genomic_DNA"/>
</dbReference>
<dbReference type="Proteomes" id="UP001470230">
    <property type="component" value="Unassembled WGS sequence"/>
</dbReference>
<feature type="compositionally biased region" description="Polar residues" evidence="1">
    <location>
        <begin position="401"/>
        <end position="420"/>
    </location>
</feature>
<comment type="caution">
    <text evidence="2">The sequence shown here is derived from an EMBL/GenBank/DDBJ whole genome shotgun (WGS) entry which is preliminary data.</text>
</comment>
<reference evidence="2 3" key="1">
    <citation type="submission" date="2024-04" db="EMBL/GenBank/DDBJ databases">
        <title>Tritrichomonas musculus Genome.</title>
        <authorList>
            <person name="Alves-Ferreira E."/>
            <person name="Grigg M."/>
            <person name="Lorenzi H."/>
            <person name="Galac M."/>
        </authorList>
    </citation>
    <scope>NUCLEOTIDE SEQUENCE [LARGE SCALE GENOMIC DNA]</scope>
    <source>
        <strain evidence="2 3">EAF2021</strain>
    </source>
</reference>
<organism evidence="2 3">
    <name type="scientific">Tritrichomonas musculus</name>
    <dbReference type="NCBI Taxonomy" id="1915356"/>
    <lineage>
        <taxon>Eukaryota</taxon>
        <taxon>Metamonada</taxon>
        <taxon>Parabasalia</taxon>
        <taxon>Tritrichomonadida</taxon>
        <taxon>Tritrichomonadidae</taxon>
        <taxon>Tritrichomonas</taxon>
    </lineage>
</organism>
<evidence type="ECO:0000313" key="2">
    <source>
        <dbReference type="EMBL" id="KAK8854251.1"/>
    </source>
</evidence>
<name>A0ABR2HYP9_9EUKA</name>
<accession>A0ABR2HYP9</accession>
<proteinExistence type="predicted"/>
<gene>
    <name evidence="2" type="ORF">M9Y10_016810</name>
</gene>
<feature type="region of interest" description="Disordered" evidence="1">
    <location>
        <begin position="401"/>
        <end position="461"/>
    </location>
</feature>
<keyword evidence="3" id="KW-1185">Reference proteome</keyword>
<evidence type="ECO:0000313" key="3">
    <source>
        <dbReference type="Proteomes" id="UP001470230"/>
    </source>
</evidence>
<sequence>MIQAINELPMNGRDIFVLYLQIITDNLVEDPYRKLIQNTIIKLHVIDSIDNTTISKGLSLIGSNKRKYFSNFYRICNKIYDPKPNNCNFFQNLMFSAIFSGGFKKNYYLEKMSIYLQLCYPNNFFQINQIYYLFYNQCLPILSQKANDFFKYIRFNHSNLPLFSKYFLISFIGYRNFPCGFPLVIKNFFMNYLSGSISFDNAVLILIKNGGNQIQKNAFLSFIRILFPSQKSDAYSDEDEFIFSGIFHLPVSENNKFIERIEIIIRNCIEYCNKKMQFNLDKFINDFLQFKNENIVNLIFESAQIGEHAFPQDCDNMMSENSSLNSQNDDNLHIDITRSYLQRAKIQASDKVSESLDEDEEEEESIETLISRCYSPEEEESMETLISRCYSLEEECNKQSLNDNYYSPDENNARSPNVNYYSPDENDGPSLNVNYCSPDENDARSPNDNYYSPDENDAQSPNVNFYSNEVNNVCSLIDNEIQSKKVLYKHAKI</sequence>
<evidence type="ECO:0000256" key="1">
    <source>
        <dbReference type="SAM" id="MobiDB-lite"/>
    </source>
</evidence>